<keyword evidence="10" id="KW-0443">Lipid metabolism</keyword>
<keyword evidence="3" id="KW-0813">Transport</keyword>
<dbReference type="AlphaFoldDB" id="A0AAV6G3I0"/>
<sequence>MQIVQRYYKKSGAEGHLHRGRPTPSACPLPSHTTTIKDGHLCLILQSLQDQTTYRSTMKFVALALTILLVAGAQARTLQADAPSPLEHVRSAVMVYLTQVKETAQKALTHLDDTEYKDYKMKVSESLDNMLTHVQTASASLSPYTDAFANQIMEVTAGMRASIAADVEELRKNLEPKREELRQVLEKHMQEYREKLEPIMNEYTAKHREEMEALRTKMEPVMVELRAKIQTNVEETKSKLMPIIEAVRTKLTERLEEMKTMATPYVEEYREQLTKAVAELREQMGKSDGLGEELKTKLMGVYETLTKAFQKS</sequence>
<dbReference type="GO" id="GO:0042157">
    <property type="term" value="P:lipoprotein metabolic process"/>
    <property type="evidence" value="ECO:0007669"/>
    <property type="project" value="InterPro"/>
</dbReference>
<dbReference type="GO" id="GO:0120020">
    <property type="term" value="F:cholesterol transfer activity"/>
    <property type="evidence" value="ECO:0007669"/>
    <property type="project" value="TreeGrafter"/>
</dbReference>
<protein>
    <recommendedName>
        <fullName evidence="16">Apolipoprotein A-I</fullName>
    </recommendedName>
</protein>
<dbReference type="Pfam" id="PF01442">
    <property type="entry name" value="Apolipoprotein"/>
    <property type="match status" value="1"/>
</dbReference>
<evidence type="ECO:0000256" key="4">
    <source>
        <dbReference type="ARBA" id="ARBA00022525"/>
    </source>
</evidence>
<dbReference type="GO" id="GO:0033344">
    <property type="term" value="P:cholesterol efflux"/>
    <property type="evidence" value="ECO:0007669"/>
    <property type="project" value="TreeGrafter"/>
</dbReference>
<dbReference type="GO" id="GO:0060228">
    <property type="term" value="F:phosphatidylcholine-sterol O-acyltransferase activator activity"/>
    <property type="evidence" value="ECO:0007669"/>
    <property type="project" value="TreeGrafter"/>
</dbReference>
<keyword evidence="7" id="KW-0677">Repeat</keyword>
<dbReference type="GO" id="GO:0034362">
    <property type="term" value="C:low-density lipoprotein particle"/>
    <property type="evidence" value="ECO:0007669"/>
    <property type="project" value="TreeGrafter"/>
</dbReference>
<evidence type="ECO:0000256" key="3">
    <source>
        <dbReference type="ARBA" id="ARBA00022448"/>
    </source>
</evidence>
<comment type="similarity">
    <text evidence="2">Belongs to the apolipoprotein A1/A4/E family.</text>
</comment>
<keyword evidence="4" id="KW-0964">Secreted</keyword>
<evidence type="ECO:0000313" key="15">
    <source>
        <dbReference type="Proteomes" id="UP000823561"/>
    </source>
</evidence>
<dbReference type="GO" id="GO:0005543">
    <property type="term" value="F:phospholipid binding"/>
    <property type="evidence" value="ECO:0007669"/>
    <property type="project" value="TreeGrafter"/>
</dbReference>
<name>A0AAV6G3I0_9TELE</name>
<dbReference type="GO" id="GO:0034361">
    <property type="term" value="C:very-low-density lipoprotein particle"/>
    <property type="evidence" value="ECO:0007669"/>
    <property type="project" value="TreeGrafter"/>
</dbReference>
<evidence type="ECO:0000256" key="12">
    <source>
        <dbReference type="ARBA" id="ARBA00023221"/>
    </source>
</evidence>
<keyword evidence="11" id="KW-1207">Sterol metabolism</keyword>
<keyword evidence="8" id="KW-0345">HDL</keyword>
<dbReference type="GO" id="GO:1903561">
    <property type="term" value="C:extracellular vesicle"/>
    <property type="evidence" value="ECO:0007669"/>
    <property type="project" value="TreeGrafter"/>
</dbReference>
<evidence type="ECO:0000256" key="6">
    <source>
        <dbReference type="ARBA" id="ARBA00022729"/>
    </source>
</evidence>
<dbReference type="EMBL" id="JADWDJ010000015">
    <property type="protein sequence ID" value="KAG5269505.1"/>
    <property type="molecule type" value="Genomic_DNA"/>
</dbReference>
<dbReference type="InterPro" id="IPR000074">
    <property type="entry name" value="ApoA_E"/>
</dbReference>
<evidence type="ECO:0000256" key="11">
    <source>
        <dbReference type="ARBA" id="ARBA00023166"/>
    </source>
</evidence>
<evidence type="ECO:0000256" key="10">
    <source>
        <dbReference type="ARBA" id="ARBA00023098"/>
    </source>
</evidence>
<dbReference type="SUPFAM" id="SSF58113">
    <property type="entry name" value="Apolipoprotein A-I"/>
    <property type="match status" value="1"/>
</dbReference>
<keyword evidence="12" id="KW-0753">Steroid metabolism</keyword>
<evidence type="ECO:0000256" key="2">
    <source>
        <dbReference type="ARBA" id="ARBA00008788"/>
    </source>
</evidence>
<dbReference type="Proteomes" id="UP000823561">
    <property type="component" value="Chromosome 15"/>
</dbReference>
<gene>
    <name evidence="14" type="ORF">AALO_G00202790</name>
</gene>
<evidence type="ECO:0000256" key="9">
    <source>
        <dbReference type="ARBA" id="ARBA00023055"/>
    </source>
</evidence>
<evidence type="ECO:0008006" key="16">
    <source>
        <dbReference type="Google" id="ProtNLM"/>
    </source>
</evidence>
<comment type="subcellular location">
    <subcellularLocation>
        <location evidence="1">Secreted</location>
    </subcellularLocation>
</comment>
<accession>A0AAV6G3I0</accession>
<keyword evidence="5" id="KW-0153">Cholesterol metabolism</keyword>
<dbReference type="GO" id="GO:0042627">
    <property type="term" value="C:chylomicron"/>
    <property type="evidence" value="ECO:0007669"/>
    <property type="project" value="TreeGrafter"/>
</dbReference>
<dbReference type="Gene3D" id="1.20.120.20">
    <property type="entry name" value="Apolipoprotein"/>
    <property type="match status" value="2"/>
</dbReference>
<evidence type="ECO:0000313" key="14">
    <source>
        <dbReference type="EMBL" id="KAG5269505.1"/>
    </source>
</evidence>
<evidence type="ECO:0000256" key="7">
    <source>
        <dbReference type="ARBA" id="ARBA00022737"/>
    </source>
</evidence>
<keyword evidence="9" id="KW-0445">Lipid transport</keyword>
<dbReference type="GO" id="GO:0055090">
    <property type="term" value="P:acylglycerol homeostasis"/>
    <property type="evidence" value="ECO:0007669"/>
    <property type="project" value="TreeGrafter"/>
</dbReference>
<comment type="caution">
    <text evidence="14">The sequence shown here is derived from an EMBL/GenBank/DDBJ whole genome shotgun (WGS) entry which is preliminary data.</text>
</comment>
<keyword evidence="15" id="KW-1185">Reference proteome</keyword>
<evidence type="ECO:0000256" key="1">
    <source>
        <dbReference type="ARBA" id="ARBA00004613"/>
    </source>
</evidence>
<organism evidence="14 15">
    <name type="scientific">Alosa alosa</name>
    <name type="common">allis shad</name>
    <dbReference type="NCBI Taxonomy" id="278164"/>
    <lineage>
        <taxon>Eukaryota</taxon>
        <taxon>Metazoa</taxon>
        <taxon>Chordata</taxon>
        <taxon>Craniata</taxon>
        <taxon>Vertebrata</taxon>
        <taxon>Euteleostomi</taxon>
        <taxon>Actinopterygii</taxon>
        <taxon>Neopterygii</taxon>
        <taxon>Teleostei</taxon>
        <taxon>Clupei</taxon>
        <taxon>Clupeiformes</taxon>
        <taxon>Clupeoidei</taxon>
        <taxon>Clupeidae</taxon>
        <taxon>Alosa</taxon>
    </lineage>
</organism>
<dbReference type="FunFam" id="1.20.120.20:FF:000007">
    <property type="entry name" value="Apolipoprotein A-IV a"/>
    <property type="match status" value="1"/>
</dbReference>
<reference evidence="14" key="1">
    <citation type="submission" date="2020-10" db="EMBL/GenBank/DDBJ databases">
        <title>Chromosome-scale genome assembly of the Allis shad, Alosa alosa.</title>
        <authorList>
            <person name="Margot Z."/>
            <person name="Christophe K."/>
            <person name="Cabau C."/>
            <person name="Louis A."/>
            <person name="Berthelot C."/>
            <person name="Parey E."/>
            <person name="Roest Crollius H."/>
            <person name="Montfort J."/>
            <person name="Robinson-Rechavi M."/>
            <person name="Bucao C."/>
            <person name="Bouchez O."/>
            <person name="Gislard M."/>
            <person name="Lluch J."/>
            <person name="Milhes M."/>
            <person name="Lampietro C."/>
            <person name="Lopez Roques C."/>
            <person name="Donnadieu C."/>
            <person name="Braasch I."/>
            <person name="Desvignes T."/>
            <person name="Postlethwait J."/>
            <person name="Bobe J."/>
            <person name="Guiguen Y."/>
        </authorList>
    </citation>
    <scope>NUCLEOTIDE SEQUENCE</scope>
    <source>
        <strain evidence="14">M-15738</strain>
        <tissue evidence="14">Blood</tissue>
    </source>
</reference>
<dbReference type="PANTHER" id="PTHR18976:SF11">
    <property type="entry name" value="APOLIPOPROTEIN A-I"/>
    <property type="match status" value="1"/>
</dbReference>
<dbReference type="PANTHER" id="PTHR18976">
    <property type="entry name" value="APOLIPOPROTEIN"/>
    <property type="match status" value="1"/>
</dbReference>
<dbReference type="InterPro" id="IPR050163">
    <property type="entry name" value="Apolipoprotein_A1/A4/E"/>
</dbReference>
<dbReference type="GO" id="GO:0033700">
    <property type="term" value="P:phospholipid efflux"/>
    <property type="evidence" value="ECO:0007669"/>
    <property type="project" value="TreeGrafter"/>
</dbReference>
<dbReference type="GO" id="GO:0008203">
    <property type="term" value="P:cholesterol metabolic process"/>
    <property type="evidence" value="ECO:0007669"/>
    <property type="project" value="UniProtKB-KW"/>
</dbReference>
<dbReference type="GO" id="GO:0034364">
    <property type="term" value="C:high-density lipoprotein particle"/>
    <property type="evidence" value="ECO:0007669"/>
    <property type="project" value="UniProtKB-KW"/>
</dbReference>
<evidence type="ECO:0000256" key="13">
    <source>
        <dbReference type="ARBA" id="ARBA00037506"/>
    </source>
</evidence>
<evidence type="ECO:0000256" key="5">
    <source>
        <dbReference type="ARBA" id="ARBA00022548"/>
    </source>
</evidence>
<proteinExistence type="inferred from homology"/>
<evidence type="ECO:0000256" key="8">
    <source>
        <dbReference type="ARBA" id="ARBA00022850"/>
    </source>
</evidence>
<keyword evidence="6" id="KW-0732">Signal</keyword>
<comment type="function">
    <text evidence="13">Participates in the reverse transport of cholesterol from tissues to the liver for excretion by promoting cholesterol efflux from tissues and by acting as a cofactor for the lecithin cholesterol acyltransferase (LCAT).</text>
</comment>